<feature type="transmembrane region" description="Helical" evidence="1">
    <location>
        <begin position="21"/>
        <end position="43"/>
    </location>
</feature>
<name>A0AAN8V840_9MAGN</name>
<accession>A0AAN8V840</accession>
<keyword evidence="1" id="KW-1133">Transmembrane helix</keyword>
<evidence type="ECO:0000313" key="2">
    <source>
        <dbReference type="EMBL" id="KAK6922993.1"/>
    </source>
</evidence>
<protein>
    <submittedName>
        <fullName evidence="2">Uncharacterized protein</fullName>
    </submittedName>
</protein>
<dbReference type="Proteomes" id="UP001370490">
    <property type="component" value="Unassembled WGS sequence"/>
</dbReference>
<comment type="caution">
    <text evidence="2">The sequence shown here is derived from an EMBL/GenBank/DDBJ whole genome shotgun (WGS) entry which is preliminary data.</text>
</comment>
<dbReference type="EMBL" id="JBAMMX010000018">
    <property type="protein sequence ID" value="KAK6922993.1"/>
    <property type="molecule type" value="Genomic_DNA"/>
</dbReference>
<dbReference type="AlphaFoldDB" id="A0AAN8V840"/>
<gene>
    <name evidence="2" type="ORF">RJ641_011297</name>
</gene>
<proteinExistence type="predicted"/>
<evidence type="ECO:0000256" key="1">
    <source>
        <dbReference type="SAM" id="Phobius"/>
    </source>
</evidence>
<keyword evidence="3" id="KW-1185">Reference proteome</keyword>
<keyword evidence="1" id="KW-0472">Membrane</keyword>
<keyword evidence="1" id="KW-0812">Transmembrane</keyword>
<sequence length="250" mass="28053">MKMISFVNLQLRKRPRETLIPCEYSGLYVTLLLMLSFSSLILVPPYSPSFNLLEEELGEGISNEIVSQVTDDAQAVETDEEDCKITTEKTVFDNIHRKAKSFPVLASVDIPASPSSQAMILTSKRTCEKQLESHDSTKILEETEKHRESPGKVVAPTLDLGVKGNNFPSSPAPAPKVLKMTPAESFLESQFFFNNEMDKPQIPLLEPLGNVSVRELQTTVLSQKRETWEADHMVMLSKPKVLFLCLQEKI</sequence>
<evidence type="ECO:0000313" key="3">
    <source>
        <dbReference type="Proteomes" id="UP001370490"/>
    </source>
</evidence>
<organism evidence="2 3">
    <name type="scientific">Dillenia turbinata</name>
    <dbReference type="NCBI Taxonomy" id="194707"/>
    <lineage>
        <taxon>Eukaryota</taxon>
        <taxon>Viridiplantae</taxon>
        <taxon>Streptophyta</taxon>
        <taxon>Embryophyta</taxon>
        <taxon>Tracheophyta</taxon>
        <taxon>Spermatophyta</taxon>
        <taxon>Magnoliopsida</taxon>
        <taxon>eudicotyledons</taxon>
        <taxon>Gunneridae</taxon>
        <taxon>Pentapetalae</taxon>
        <taxon>Dilleniales</taxon>
        <taxon>Dilleniaceae</taxon>
        <taxon>Dillenia</taxon>
    </lineage>
</organism>
<reference evidence="2 3" key="1">
    <citation type="submission" date="2023-12" db="EMBL/GenBank/DDBJ databases">
        <title>A high-quality genome assembly for Dillenia turbinata (Dilleniales).</title>
        <authorList>
            <person name="Chanderbali A."/>
        </authorList>
    </citation>
    <scope>NUCLEOTIDE SEQUENCE [LARGE SCALE GENOMIC DNA]</scope>
    <source>
        <strain evidence="2">LSX21</strain>
        <tissue evidence="2">Leaf</tissue>
    </source>
</reference>